<accession>A0ABQ8BX63</accession>
<evidence type="ECO:0008006" key="6">
    <source>
        <dbReference type="Google" id="ProtNLM"/>
    </source>
</evidence>
<dbReference type="InterPro" id="IPR036047">
    <property type="entry name" value="F-box-like_dom_sf"/>
</dbReference>
<dbReference type="EMBL" id="JAGKQM010000009">
    <property type="protein sequence ID" value="KAH0909414.1"/>
    <property type="molecule type" value="Genomic_DNA"/>
</dbReference>
<dbReference type="SUPFAM" id="SSF81383">
    <property type="entry name" value="F-box domain"/>
    <property type="match status" value="1"/>
</dbReference>
<dbReference type="InterPro" id="IPR002885">
    <property type="entry name" value="PPR_rpt"/>
</dbReference>
<evidence type="ECO:0000256" key="3">
    <source>
        <dbReference type="PROSITE-ProRule" id="PRU00708"/>
    </source>
</evidence>
<feature type="repeat" description="PPR" evidence="3">
    <location>
        <begin position="591"/>
        <end position="625"/>
    </location>
</feature>
<dbReference type="Proteomes" id="UP000824890">
    <property type="component" value="Unassembled WGS sequence"/>
</dbReference>
<dbReference type="Pfam" id="PF13041">
    <property type="entry name" value="PPR_2"/>
    <property type="match status" value="3"/>
</dbReference>
<comment type="similarity">
    <text evidence="1">Belongs to the PPR family. P subfamily.</text>
</comment>
<dbReference type="Gene3D" id="3.80.10.10">
    <property type="entry name" value="Ribonuclease Inhibitor"/>
    <property type="match status" value="1"/>
</dbReference>
<protein>
    <recommendedName>
        <fullName evidence="6">F-box domain-containing protein</fullName>
    </recommendedName>
</protein>
<dbReference type="PANTHER" id="PTHR47932:SF63">
    <property type="entry name" value="OS08G0290000 PROTEIN"/>
    <property type="match status" value="1"/>
</dbReference>
<dbReference type="Pfam" id="PF01535">
    <property type="entry name" value="PPR"/>
    <property type="match status" value="1"/>
</dbReference>
<dbReference type="InterPro" id="IPR032675">
    <property type="entry name" value="LRR_dom_sf"/>
</dbReference>
<keyword evidence="2" id="KW-0677">Repeat</keyword>
<organism evidence="4 5">
    <name type="scientific">Brassica napus</name>
    <name type="common">Rape</name>
    <dbReference type="NCBI Taxonomy" id="3708"/>
    <lineage>
        <taxon>Eukaryota</taxon>
        <taxon>Viridiplantae</taxon>
        <taxon>Streptophyta</taxon>
        <taxon>Embryophyta</taxon>
        <taxon>Tracheophyta</taxon>
        <taxon>Spermatophyta</taxon>
        <taxon>Magnoliopsida</taxon>
        <taxon>eudicotyledons</taxon>
        <taxon>Gunneridae</taxon>
        <taxon>Pentapetalae</taxon>
        <taxon>rosids</taxon>
        <taxon>malvids</taxon>
        <taxon>Brassicales</taxon>
        <taxon>Brassicaceae</taxon>
        <taxon>Brassiceae</taxon>
        <taxon>Brassica</taxon>
    </lineage>
</organism>
<dbReference type="PROSITE" id="PS51375">
    <property type="entry name" value="PPR"/>
    <property type="match status" value="5"/>
</dbReference>
<keyword evidence="5" id="KW-1185">Reference proteome</keyword>
<evidence type="ECO:0000256" key="2">
    <source>
        <dbReference type="ARBA" id="ARBA00022737"/>
    </source>
</evidence>
<dbReference type="InterPro" id="IPR011990">
    <property type="entry name" value="TPR-like_helical_dom_sf"/>
</dbReference>
<dbReference type="Gene3D" id="1.20.1280.50">
    <property type="match status" value="1"/>
</dbReference>
<dbReference type="NCBIfam" id="TIGR00756">
    <property type="entry name" value="PPR"/>
    <property type="match status" value="6"/>
</dbReference>
<feature type="repeat" description="PPR" evidence="3">
    <location>
        <begin position="335"/>
        <end position="369"/>
    </location>
</feature>
<dbReference type="Gene3D" id="1.25.40.10">
    <property type="entry name" value="Tetratricopeptide repeat domain"/>
    <property type="match status" value="4"/>
</dbReference>
<sequence>MIPYKYPTSFGWIKHPSTIQNCDKNGSENVPRWENMDKDILSNIFKKLDVVDVIMGASRVCITWFLASHNKTIWNTIKLNDLDSIILDNPLSPNLQASGSRYQLRKILTEINKFARTVPNSFFFNCSRRGACISNGMPNIQKLALPMWTSLDINSIQSAFSKWQNLQTLIIHPFISMTTTVREVSSVELQAIGENCRNLTTIKFTTMLSKDLANIIVCNFPSLERVSFRCNYACVEASIALIIGLPNLKIFNLSHCIFTENTGPGRSCIIGMKPRDELVQAGTKKLVRFMVCCSDCTICQDVWKHANNPNRYGLEFRYVKEERWKTDEIKELEPDVVTVTTLMNGLWKDGRHGDAQNVFSEMQEKGIFPNLFTYNCMINALVDGAKPSGCCEKCLKGRSALMLIVLMLAEHMFYLMATKGCSPNVITFTTLIDGYCGAKRVDDGMELLHEMTETGLVADTITYNTLIHGFCHVGDLNAAQDLLQEMISSGVCPDVVTCNTLLDGLCDNGKLKDALEMFKAMQKSKMDLDASHPFNDVEPYVQTYNILICGLINEGKFLEAEELYEGCHTENRLDEATQMVDSMGSKGFSPDVVTFNTLINGYCTVGRVGDGLELFCEMGRRGIVANAITYRTLIHGGVYPDTITIRNMLTGLWSKEELKRAVAMLEDLQMSMV</sequence>
<comment type="caution">
    <text evidence="4">The sequence shown here is derived from an EMBL/GenBank/DDBJ whole genome shotgun (WGS) entry which is preliminary data.</text>
</comment>
<feature type="repeat" description="PPR" evidence="3">
    <location>
        <begin position="494"/>
        <end position="528"/>
    </location>
</feature>
<gene>
    <name evidence="4" type="ORF">HID58_032735</name>
</gene>
<dbReference type="PANTHER" id="PTHR47932">
    <property type="entry name" value="ATPASE EXPRESSION PROTEIN 3"/>
    <property type="match status" value="1"/>
</dbReference>
<dbReference type="Pfam" id="PF12854">
    <property type="entry name" value="PPR_1"/>
    <property type="match status" value="1"/>
</dbReference>
<name>A0ABQ8BX63_BRANA</name>
<evidence type="ECO:0000313" key="4">
    <source>
        <dbReference type="EMBL" id="KAH0909414.1"/>
    </source>
</evidence>
<evidence type="ECO:0000313" key="5">
    <source>
        <dbReference type="Proteomes" id="UP000824890"/>
    </source>
</evidence>
<proteinExistence type="inferred from homology"/>
<reference evidence="4 5" key="1">
    <citation type="submission" date="2021-05" db="EMBL/GenBank/DDBJ databases">
        <title>Genome Assembly of Synthetic Allotetraploid Brassica napus Reveals Homoeologous Exchanges between Subgenomes.</title>
        <authorList>
            <person name="Davis J.T."/>
        </authorList>
    </citation>
    <scope>NUCLEOTIDE SEQUENCE [LARGE SCALE GENOMIC DNA]</scope>
    <source>
        <strain evidence="5">cv. Da-Ae</strain>
        <tissue evidence="4">Seedling</tissue>
    </source>
</reference>
<feature type="repeat" description="PPR" evidence="3">
    <location>
        <begin position="424"/>
        <end position="458"/>
    </location>
</feature>
<feature type="repeat" description="PPR" evidence="3">
    <location>
        <begin position="459"/>
        <end position="493"/>
    </location>
</feature>
<dbReference type="SUPFAM" id="SSF52047">
    <property type="entry name" value="RNI-like"/>
    <property type="match status" value="1"/>
</dbReference>
<evidence type="ECO:0000256" key="1">
    <source>
        <dbReference type="ARBA" id="ARBA00007626"/>
    </source>
</evidence>